<dbReference type="OrthoDB" id="40334at2759"/>
<dbReference type="Gene3D" id="3.40.30.10">
    <property type="entry name" value="Glutaredoxin"/>
    <property type="match status" value="1"/>
</dbReference>
<dbReference type="EMBL" id="ML977165">
    <property type="protein sequence ID" value="KAF1984939.1"/>
    <property type="molecule type" value="Genomic_DNA"/>
</dbReference>
<feature type="region of interest" description="Disordered" evidence="1">
    <location>
        <begin position="1"/>
        <end position="36"/>
    </location>
</feature>
<dbReference type="Pfam" id="PF13911">
    <property type="entry name" value="AhpC-TSA_2"/>
    <property type="match status" value="1"/>
</dbReference>
<dbReference type="SUPFAM" id="SSF52833">
    <property type="entry name" value="Thioredoxin-like"/>
    <property type="match status" value="1"/>
</dbReference>
<reference evidence="2" key="1">
    <citation type="journal article" date="2020" name="Stud. Mycol.">
        <title>101 Dothideomycetes genomes: a test case for predicting lifestyles and emergence of pathogens.</title>
        <authorList>
            <person name="Haridas S."/>
            <person name="Albert R."/>
            <person name="Binder M."/>
            <person name="Bloem J."/>
            <person name="Labutti K."/>
            <person name="Salamov A."/>
            <person name="Andreopoulos B."/>
            <person name="Baker S."/>
            <person name="Barry K."/>
            <person name="Bills G."/>
            <person name="Bluhm B."/>
            <person name="Cannon C."/>
            <person name="Castanera R."/>
            <person name="Culley D."/>
            <person name="Daum C."/>
            <person name="Ezra D."/>
            <person name="Gonzalez J."/>
            <person name="Henrissat B."/>
            <person name="Kuo A."/>
            <person name="Liang C."/>
            <person name="Lipzen A."/>
            <person name="Lutzoni F."/>
            <person name="Magnuson J."/>
            <person name="Mondo S."/>
            <person name="Nolan M."/>
            <person name="Ohm R."/>
            <person name="Pangilinan J."/>
            <person name="Park H.-J."/>
            <person name="Ramirez L."/>
            <person name="Alfaro M."/>
            <person name="Sun H."/>
            <person name="Tritt A."/>
            <person name="Yoshinaga Y."/>
            <person name="Zwiers L.-H."/>
            <person name="Turgeon B."/>
            <person name="Goodwin S."/>
            <person name="Spatafora J."/>
            <person name="Crous P."/>
            <person name="Grigoriev I."/>
        </authorList>
    </citation>
    <scope>NUCLEOTIDE SEQUENCE</scope>
    <source>
        <strain evidence="2">CBS 113979</strain>
    </source>
</reference>
<feature type="compositionally biased region" description="Basic and acidic residues" evidence="1">
    <location>
        <begin position="12"/>
        <end position="21"/>
    </location>
</feature>
<evidence type="ECO:0000256" key="1">
    <source>
        <dbReference type="SAM" id="MobiDB-lite"/>
    </source>
</evidence>
<dbReference type="InterPro" id="IPR032801">
    <property type="entry name" value="PXL2A/B/C"/>
</dbReference>
<accession>A0A6G1GW07</accession>
<evidence type="ECO:0000313" key="3">
    <source>
        <dbReference type="Proteomes" id="UP000800041"/>
    </source>
</evidence>
<protein>
    <recommendedName>
        <fullName evidence="4">AhpC/TSA antioxidant enzyme-domain-containing protein</fullName>
    </recommendedName>
</protein>
<dbReference type="PANTHER" id="PTHR28630:SF3">
    <property type="entry name" value="PEROXIREDOXIN-LIKE 2C"/>
    <property type="match status" value="1"/>
</dbReference>
<evidence type="ECO:0008006" key="4">
    <source>
        <dbReference type="Google" id="ProtNLM"/>
    </source>
</evidence>
<evidence type="ECO:0000313" key="2">
    <source>
        <dbReference type="EMBL" id="KAF1984939.1"/>
    </source>
</evidence>
<feature type="compositionally biased region" description="Low complexity" evidence="1">
    <location>
        <begin position="22"/>
        <end position="36"/>
    </location>
</feature>
<dbReference type="InterPro" id="IPR036249">
    <property type="entry name" value="Thioredoxin-like_sf"/>
</dbReference>
<name>A0A6G1GW07_9PEZI</name>
<keyword evidence="3" id="KW-1185">Reference proteome</keyword>
<dbReference type="Proteomes" id="UP000800041">
    <property type="component" value="Unassembled WGS sequence"/>
</dbReference>
<organism evidence="2 3">
    <name type="scientific">Aulographum hederae CBS 113979</name>
    <dbReference type="NCBI Taxonomy" id="1176131"/>
    <lineage>
        <taxon>Eukaryota</taxon>
        <taxon>Fungi</taxon>
        <taxon>Dikarya</taxon>
        <taxon>Ascomycota</taxon>
        <taxon>Pezizomycotina</taxon>
        <taxon>Dothideomycetes</taxon>
        <taxon>Pleosporomycetidae</taxon>
        <taxon>Aulographales</taxon>
        <taxon>Aulographaceae</taxon>
    </lineage>
</organism>
<dbReference type="AlphaFoldDB" id="A0A6G1GW07"/>
<dbReference type="PANTHER" id="PTHR28630">
    <property type="match status" value="1"/>
</dbReference>
<proteinExistence type="predicted"/>
<gene>
    <name evidence="2" type="ORF">K402DRAFT_413623</name>
</gene>
<sequence>MEDISTIKRTGHTRDDSDHSRSTTGLSLSTVPTSVTTSGSIRSSEFEEHFAQFRDWEVSQEPPSRDTIKEAGSLFIYDSNGNALPFKSLYSGITAIGERQLIIFVRHFYCGACQAYLKRLTESIDHETYFSMPIPTSITVIGCGSPNLINGYRKQTGTPWPIFADPSRRLFKALGMSWSMSMGPRPEYMDDISPVAWGVGQWEEWKQVKGVKDRFRGGNPLQIGGEWLFEDGQVIWCHRMKNMRGHAEISEVRKVLGIDEA</sequence>